<feature type="region of interest" description="Disordered" evidence="5">
    <location>
        <begin position="489"/>
        <end position="538"/>
    </location>
</feature>
<dbReference type="GO" id="GO:0055064">
    <property type="term" value="P:chloride ion homeostasis"/>
    <property type="evidence" value="ECO:0007669"/>
    <property type="project" value="TreeGrafter"/>
</dbReference>
<feature type="transmembrane region" description="Helical" evidence="6">
    <location>
        <begin position="286"/>
        <end position="314"/>
    </location>
</feature>
<evidence type="ECO:0000256" key="6">
    <source>
        <dbReference type="SAM" id="Phobius"/>
    </source>
</evidence>
<feature type="compositionally biased region" description="Gly residues" evidence="5">
    <location>
        <begin position="127"/>
        <end position="139"/>
    </location>
</feature>
<feature type="compositionally biased region" description="Low complexity" evidence="5">
    <location>
        <begin position="63"/>
        <end position="76"/>
    </location>
</feature>
<feature type="domain" description="SLC12A transporter C-terminal" evidence="8">
    <location>
        <begin position="973"/>
        <end position="1065"/>
    </location>
</feature>
<feature type="transmembrane region" description="Helical" evidence="6">
    <location>
        <begin position="210"/>
        <end position="232"/>
    </location>
</feature>
<feature type="compositionally biased region" description="Low complexity" evidence="5">
    <location>
        <begin position="1108"/>
        <end position="1119"/>
    </location>
</feature>
<dbReference type="InterPro" id="IPR018491">
    <property type="entry name" value="SLC12_C"/>
</dbReference>
<reference evidence="9" key="1">
    <citation type="submission" date="2018-10" db="EMBL/GenBank/DDBJ databases">
        <title>Transcriptome assembly of Aceria tosichella (Wheat curl mite) Type 2.</title>
        <authorList>
            <person name="Scully E.D."/>
            <person name="Geib S.M."/>
            <person name="Palmer N.A."/>
            <person name="Gupta A.K."/>
            <person name="Sarath G."/>
            <person name="Tatineni S."/>
        </authorList>
    </citation>
    <scope>NUCLEOTIDE SEQUENCE</scope>
    <source>
        <strain evidence="9">LincolnNE</strain>
    </source>
</reference>
<keyword evidence="4 6" id="KW-0472">Membrane</keyword>
<dbReference type="GO" id="GO:0005886">
    <property type="term" value="C:plasma membrane"/>
    <property type="evidence" value="ECO:0007669"/>
    <property type="project" value="TreeGrafter"/>
</dbReference>
<feature type="transmembrane region" description="Helical" evidence="6">
    <location>
        <begin position="360"/>
        <end position="381"/>
    </location>
</feature>
<feature type="domain" description="Amino acid permease/ SLC12A" evidence="7">
    <location>
        <begin position="210"/>
        <end position="377"/>
    </location>
</feature>
<protein>
    <submittedName>
        <fullName evidence="9">Solute carrier family 12 member 4</fullName>
    </submittedName>
</protein>
<dbReference type="InterPro" id="IPR004842">
    <property type="entry name" value="SLC12A_fam"/>
</dbReference>
<feature type="region of interest" description="Disordered" evidence="5">
    <location>
        <begin position="1082"/>
        <end position="1119"/>
    </location>
</feature>
<evidence type="ECO:0000256" key="3">
    <source>
        <dbReference type="ARBA" id="ARBA00022989"/>
    </source>
</evidence>
<feature type="compositionally biased region" description="Low complexity" evidence="5">
    <location>
        <begin position="37"/>
        <end position="56"/>
    </location>
</feature>
<dbReference type="GO" id="GO:0006884">
    <property type="term" value="P:cell volume homeostasis"/>
    <property type="evidence" value="ECO:0007669"/>
    <property type="project" value="TreeGrafter"/>
</dbReference>
<feature type="domain" description="SLC12A transporter C-terminal" evidence="8">
    <location>
        <begin position="1394"/>
        <end position="1464"/>
    </location>
</feature>
<feature type="transmembrane region" description="Helical" evidence="6">
    <location>
        <begin position="815"/>
        <end position="846"/>
    </location>
</feature>
<keyword evidence="2 6" id="KW-0812">Transmembrane</keyword>
<dbReference type="InterPro" id="IPR004841">
    <property type="entry name" value="AA-permease/SLC12A_dom"/>
</dbReference>
<dbReference type="GO" id="GO:0007268">
    <property type="term" value="P:chemical synaptic transmission"/>
    <property type="evidence" value="ECO:0007669"/>
    <property type="project" value="TreeGrafter"/>
</dbReference>
<dbReference type="FunFam" id="1.20.1740.10:FF:000037">
    <property type="entry name" value="Uncharacterized protein, isoform F"/>
    <property type="match status" value="1"/>
</dbReference>
<feature type="transmembrane region" description="Helical" evidence="6">
    <location>
        <begin position="335"/>
        <end position="354"/>
    </location>
</feature>
<feature type="transmembrane region" description="Helical" evidence="6">
    <location>
        <begin position="657"/>
        <end position="682"/>
    </location>
</feature>
<feature type="transmembrane region" description="Helical" evidence="6">
    <location>
        <begin position="239"/>
        <end position="266"/>
    </location>
</feature>
<evidence type="ECO:0000256" key="4">
    <source>
        <dbReference type="ARBA" id="ARBA00023136"/>
    </source>
</evidence>
<dbReference type="GO" id="GO:0045202">
    <property type="term" value="C:synapse"/>
    <property type="evidence" value="ECO:0007669"/>
    <property type="project" value="GOC"/>
</dbReference>
<dbReference type="GO" id="GO:1990573">
    <property type="term" value="P:potassium ion import across plasma membrane"/>
    <property type="evidence" value="ECO:0007669"/>
    <property type="project" value="TreeGrafter"/>
</dbReference>
<feature type="region of interest" description="Disordered" evidence="5">
    <location>
        <begin position="1317"/>
        <end position="1385"/>
    </location>
</feature>
<accession>A0A6G1SF67</accession>
<feature type="domain" description="SLC12A transporter C-terminal" evidence="8">
    <location>
        <begin position="1160"/>
        <end position="1235"/>
    </location>
</feature>
<feature type="region of interest" description="Disordered" evidence="5">
    <location>
        <begin position="412"/>
        <end position="457"/>
    </location>
</feature>
<feature type="compositionally biased region" description="Low complexity" evidence="5">
    <location>
        <begin position="1363"/>
        <end position="1373"/>
    </location>
</feature>
<evidence type="ECO:0000313" key="9">
    <source>
        <dbReference type="EMBL" id="MDE48560.1"/>
    </source>
</evidence>
<comment type="subcellular location">
    <subcellularLocation>
        <location evidence="1">Membrane</location>
        <topology evidence="1">Multi-pass membrane protein</topology>
    </subcellularLocation>
</comment>
<feature type="region of interest" description="Disordered" evidence="5">
    <location>
        <begin position="1"/>
        <end position="77"/>
    </location>
</feature>
<dbReference type="PANTHER" id="PTHR11827:SF73">
    <property type="entry name" value="KAZACHOC, ISOFORM G"/>
    <property type="match status" value="1"/>
</dbReference>
<feature type="compositionally biased region" description="Low complexity" evidence="5">
    <location>
        <begin position="413"/>
        <end position="423"/>
    </location>
</feature>
<dbReference type="Gene3D" id="1.20.1740.10">
    <property type="entry name" value="Amino acid/polyamine transporter I"/>
    <property type="match status" value="2"/>
</dbReference>
<dbReference type="Pfam" id="PF00324">
    <property type="entry name" value="AA_permease"/>
    <property type="match status" value="2"/>
</dbReference>
<evidence type="ECO:0000259" key="8">
    <source>
        <dbReference type="Pfam" id="PF03522"/>
    </source>
</evidence>
<dbReference type="Pfam" id="PF03522">
    <property type="entry name" value="SLC12"/>
    <property type="match status" value="3"/>
</dbReference>
<feature type="compositionally biased region" description="Gly residues" evidence="5">
    <location>
        <begin position="1351"/>
        <end position="1362"/>
    </location>
</feature>
<feature type="compositionally biased region" description="Low complexity" evidence="5">
    <location>
        <begin position="503"/>
        <end position="531"/>
    </location>
</feature>
<feature type="region of interest" description="Disordered" evidence="5">
    <location>
        <begin position="101"/>
        <end position="199"/>
    </location>
</feature>
<feature type="compositionally biased region" description="Low complexity" evidence="5">
    <location>
        <begin position="1327"/>
        <end position="1350"/>
    </location>
</feature>
<dbReference type="EMBL" id="GGYP01003789">
    <property type="protein sequence ID" value="MDE48560.1"/>
    <property type="molecule type" value="Transcribed_RNA"/>
</dbReference>
<evidence type="ECO:0000256" key="2">
    <source>
        <dbReference type="ARBA" id="ARBA00022692"/>
    </source>
</evidence>
<proteinExistence type="predicted"/>
<evidence type="ECO:0000256" key="5">
    <source>
        <dbReference type="SAM" id="MobiDB-lite"/>
    </source>
</evidence>
<sequence>MMAVSKRTTSIVDISEIEDDDDEVAAIQQRPTMKSATTTSTSQEQQQQQQQRASQPSHHHHNQQQQHNNQKSGSQSAQLYLFHEDLHPQQRISSLLASMSNLQPPQTSHSSSRSADTSPGQTLARSLGGGRSPGAGGGLPAIDYSPAERSLTPAPGRSDQTGSAGDTEAGGGGRTGHFGDGSDTPTYGKDQERQQQQQPEKANLGTLTGVYFPCVQNIFGVILFIRMVWIVGTAGVPTAFALVFVCCCVTFTTSISLSAIATNGIVPAGGSYFMISRSLGPECGGAVGTLFFLGTTVAGAMYITGAVEIMLNYMAPSWGLFGDFQRDVNIMYHNIRVYGTLLLIVVGLMVWIGVKFVSKLAPIALFCVLFSIFSIYMGIFINYNGRQDLVLCVLGDRLVTLKNIPYDDPYIPSSSQQMNSNNQPLAYQYSGGERPSGSTSSANSSSNPPSFRSAEEQARYELRRTKALCTQEKLRYIFCPHSDANRRLAGKMYGSDSSGTTANQQQQDQQPLDQDQQNQNQASNNGQSSQQETGQADESQLMRDLFKKAPNMANCDPYFSQNSGRIHLERAVPGIASGILFKNLRPRFRTKGTVVSYDDGQNTNQDGNGFNYVFVDITTTFTILISIYFPSCTGILAGSNRSGDLADAQRSIPRGTIAAQLTTSFVYLSSIILFGATFNNLFIRDKFGESMGGQLAVTQIAWPEPYFILVGGLLSTLGASLQSLVGAPRILQGIARDDVIPCFHRFAKLSSRGEPETAILFTLAIAELAVLIGNLDFIAPILTISLVMCYFFINLACTLHSLLGSPNWRPRFKYYHWSTSLLGCILCLFVMIVSSWVYFLVAILLATCIYKYIEFSGAKKEWGDGKQGLALSAATYNLLRLGTSEPHTKNWRPQLLLFCKLKPRSELEPPFSKAQMAAAAARETEIKTTLYNDINNNNSNTTNQLVTKQTTATGHLIDLTHQQLASQLALAHPKLLTFASQLKAGQGLTLVSSVIEGDYKQSGQLAQEARQVLQDEIQRERVRGIADVVVSSSIQEGLCYQVQTAGLGGLKHNTVIVGWPEHWRKPVLPLRPARLFKGRTAGVGAAPASEHQSKRASFKLSGVGPTSGGANSHSSNTSSSAVKTRAHLFIDLMRNVQVSQNALLVVKGVDSWPESCDKLGGTIDVWWIVNDGGLLMLLPHLLRQHRTWKACQLRIFTIAQASDNSEQMRDDLTRFLYHLRITAKVDIVVMRDTEISDYAYERTLMMEQRGEIIKRLSTNRKQSILLEQEVDGGRLIRFRIRKPSIYDFEETVPFIEADGAEQLPMVELGQLPAPAAAAAGPEQVGGSATAASASSSCSQQLQSPTSVRGLSLGGEPVGGGGPSSQQQQQQAGSNTPTSGANPLASLRPDEANVRRMHTALSLNEVILKRSKAAKLVIINLPGAPKESTAEAENNYMEFIEVLTDKLERVLLVQNGGREVITIHS</sequence>
<feature type="compositionally biased region" description="Acidic residues" evidence="5">
    <location>
        <begin position="15"/>
        <end position="24"/>
    </location>
</feature>
<dbReference type="GO" id="GO:0015379">
    <property type="term" value="F:potassium:chloride symporter activity"/>
    <property type="evidence" value="ECO:0007669"/>
    <property type="project" value="TreeGrafter"/>
</dbReference>
<evidence type="ECO:0000259" key="7">
    <source>
        <dbReference type="Pfam" id="PF00324"/>
    </source>
</evidence>
<feature type="compositionally biased region" description="Gly residues" evidence="5">
    <location>
        <begin position="168"/>
        <end position="179"/>
    </location>
</feature>
<feature type="compositionally biased region" description="Low complexity" evidence="5">
    <location>
        <begin position="108"/>
        <end position="126"/>
    </location>
</feature>
<gene>
    <name evidence="9" type="primary">SLC12A4</name>
    <name evidence="9" type="ORF">g.9072</name>
</gene>
<name>A0A6G1SF67_9ACAR</name>
<feature type="transmembrane region" description="Helical" evidence="6">
    <location>
        <begin position="613"/>
        <end position="637"/>
    </location>
</feature>
<dbReference type="GO" id="GO:0055075">
    <property type="term" value="P:potassium ion homeostasis"/>
    <property type="evidence" value="ECO:0007669"/>
    <property type="project" value="TreeGrafter"/>
</dbReference>
<feature type="transmembrane region" description="Helical" evidence="6">
    <location>
        <begin position="781"/>
        <end position="803"/>
    </location>
</feature>
<evidence type="ECO:0000256" key="1">
    <source>
        <dbReference type="ARBA" id="ARBA00004141"/>
    </source>
</evidence>
<feature type="compositionally biased region" description="Low complexity" evidence="5">
    <location>
        <begin position="435"/>
        <end position="452"/>
    </location>
</feature>
<organism evidence="9">
    <name type="scientific">Aceria tosichella</name>
    <name type="common">wheat curl mite</name>
    <dbReference type="NCBI Taxonomy" id="561515"/>
    <lineage>
        <taxon>Eukaryota</taxon>
        <taxon>Metazoa</taxon>
        <taxon>Ecdysozoa</taxon>
        <taxon>Arthropoda</taxon>
        <taxon>Chelicerata</taxon>
        <taxon>Arachnida</taxon>
        <taxon>Acari</taxon>
        <taxon>Acariformes</taxon>
        <taxon>Trombidiformes</taxon>
        <taxon>Prostigmata</taxon>
        <taxon>Eupodina</taxon>
        <taxon>Eriophyoidea</taxon>
        <taxon>Eriophyidae</taxon>
        <taxon>Eriophyinae</taxon>
        <taxon>Aceriini</taxon>
        <taxon>Aceria</taxon>
    </lineage>
</organism>
<keyword evidence="3 6" id="KW-1133">Transmembrane helix</keyword>
<dbReference type="PANTHER" id="PTHR11827">
    <property type="entry name" value="SOLUTE CARRIER FAMILY 12, CATION COTRANSPORTERS"/>
    <property type="match status" value="1"/>
</dbReference>
<feature type="domain" description="Amino acid permease/ SLC12A" evidence="7">
    <location>
        <begin position="600"/>
        <end position="896"/>
    </location>
</feature>